<evidence type="ECO:0000313" key="3">
    <source>
        <dbReference type="Proteomes" id="UP001295423"/>
    </source>
</evidence>
<dbReference type="Proteomes" id="UP001295423">
    <property type="component" value="Unassembled WGS sequence"/>
</dbReference>
<dbReference type="GO" id="GO:0006357">
    <property type="term" value="P:regulation of transcription by RNA polymerase II"/>
    <property type="evidence" value="ECO:0007669"/>
    <property type="project" value="InterPro"/>
</dbReference>
<dbReference type="InterPro" id="IPR013947">
    <property type="entry name" value="Mediator_Med14"/>
</dbReference>
<dbReference type="GO" id="GO:0070847">
    <property type="term" value="C:core mediator complex"/>
    <property type="evidence" value="ECO:0007669"/>
    <property type="project" value="TreeGrafter"/>
</dbReference>
<feature type="compositionally biased region" description="Basic and acidic residues" evidence="1">
    <location>
        <begin position="339"/>
        <end position="351"/>
    </location>
</feature>
<proteinExistence type="predicted"/>
<comment type="caution">
    <text evidence="2">The sequence shown here is derived from an EMBL/GenBank/DDBJ whole genome shotgun (WGS) entry which is preliminary data.</text>
</comment>
<dbReference type="GO" id="GO:0003712">
    <property type="term" value="F:transcription coregulator activity"/>
    <property type="evidence" value="ECO:0007669"/>
    <property type="project" value="InterPro"/>
</dbReference>
<name>A0AAD2G7R5_9STRA</name>
<dbReference type="GO" id="GO:0016592">
    <property type="term" value="C:mediator complex"/>
    <property type="evidence" value="ECO:0007669"/>
    <property type="project" value="InterPro"/>
</dbReference>
<feature type="compositionally biased region" description="Low complexity" evidence="1">
    <location>
        <begin position="452"/>
        <end position="469"/>
    </location>
</feature>
<dbReference type="AlphaFoldDB" id="A0AAD2G7R5"/>
<dbReference type="PANTHER" id="PTHR12809">
    <property type="entry name" value="MEDIATOR COMPLEX SUBUNIT"/>
    <property type="match status" value="1"/>
</dbReference>
<feature type="region of interest" description="Disordered" evidence="1">
    <location>
        <begin position="69"/>
        <end position="99"/>
    </location>
</feature>
<gene>
    <name evidence="2" type="ORF">CYCCA115_LOCUS21285</name>
</gene>
<sequence>MSRQSPIPAGRAAIADDDDPVIPRRLDLSLNPEDGSLLTAPLLSVLMAVTDSLYSDLYHMAQGEVDVTSSLPVTGADDPEESEDQPQQPQASSLKKERMSNLSFAQRRHELSWRLMSHGKSLTHVAALTAAAASADLATATQVSTKALQHARTAWVQADEAQDALFFFHAQLFPARQAPHDVYGALDLLLRGSWPDMPQDLQLLVDRYENSQEKSWPSMETADRWHMAVREKLLLGEMGWMKQKGIQVPWKISLRGGVVRLTHGTPKAIVVDGERKKTYPMEAVLTVLDSTSTPANWTLVSVEVHAQAKTGQSNHQLDTSNRQRFDIHRLCALSMAREEARNRKEGGEGKEQQPQQQPPARPLHALFQVAHTFCLSWQLEILSAQAQALRKGVWGSSSSSIVVTPAQFFQNRSLLGIVSISFWSIDDRYGPPCMGDLHVEDEEEDSSTNKESSGTKQSSSDSVSTVSRSINEPSVTNQLTLSVRAEANVGIRVALSGADTIMEFASAQPHTREAIQQLLNATSNPFCLSASEALLAATHLCAERKCQAMVNVLPDFLPHWIHLSLDRASIVVAASIEYDGIVQSEKRGPVVLFRLTCDARTGSFIPTFSRSTQLLQFMACNDPKAASESATLRIATLANHRRASRAVGASMATGRSVRDVFQGLVRSINVLGQRTGVGGSWKDKDDMSSSLRLRAVQTACKDVKVSLQNCCGMAAMYGLAALSFGVATGVSAIPDMAGGCLEPNRGNGKKFLLAPPLSLLIDQHMIETTQRTSDGDKTQKIYTEQELFGTCCAVDDSALTVYGLKINTRLDTPSSVPNRTSWELKRFHQSGPQLIPMEVEDVRPMKRARMTESSNGGLVAHDMTKEVEYFASVLSDTLEMER</sequence>
<protein>
    <submittedName>
        <fullName evidence="2">Uncharacterized protein</fullName>
    </submittedName>
</protein>
<evidence type="ECO:0000256" key="1">
    <source>
        <dbReference type="SAM" id="MobiDB-lite"/>
    </source>
</evidence>
<dbReference type="EMBL" id="CAKOGP040002214">
    <property type="protein sequence ID" value="CAJ1965692.1"/>
    <property type="molecule type" value="Genomic_DNA"/>
</dbReference>
<feature type="region of interest" description="Disordered" evidence="1">
    <location>
        <begin position="339"/>
        <end position="359"/>
    </location>
</feature>
<feature type="region of interest" description="Disordered" evidence="1">
    <location>
        <begin position="434"/>
        <end position="471"/>
    </location>
</feature>
<dbReference type="PANTHER" id="PTHR12809:SF2">
    <property type="entry name" value="MEDIATOR OF RNA POLYMERASE II TRANSCRIPTION SUBUNIT 14"/>
    <property type="match status" value="1"/>
</dbReference>
<reference evidence="2" key="1">
    <citation type="submission" date="2023-08" db="EMBL/GenBank/DDBJ databases">
        <authorList>
            <person name="Audoor S."/>
            <person name="Bilcke G."/>
        </authorList>
    </citation>
    <scope>NUCLEOTIDE SEQUENCE</scope>
</reference>
<accession>A0AAD2G7R5</accession>
<keyword evidence="3" id="KW-1185">Reference proteome</keyword>
<organism evidence="2 3">
    <name type="scientific">Cylindrotheca closterium</name>
    <dbReference type="NCBI Taxonomy" id="2856"/>
    <lineage>
        <taxon>Eukaryota</taxon>
        <taxon>Sar</taxon>
        <taxon>Stramenopiles</taxon>
        <taxon>Ochrophyta</taxon>
        <taxon>Bacillariophyta</taxon>
        <taxon>Bacillariophyceae</taxon>
        <taxon>Bacillariophycidae</taxon>
        <taxon>Bacillariales</taxon>
        <taxon>Bacillariaceae</taxon>
        <taxon>Cylindrotheca</taxon>
    </lineage>
</organism>
<evidence type="ECO:0000313" key="2">
    <source>
        <dbReference type="EMBL" id="CAJ1965692.1"/>
    </source>
</evidence>